<name>A0ABD8ANV6_PAEAM</name>
<feature type="signal peptide" evidence="4">
    <location>
        <begin position="1"/>
        <end position="28"/>
    </location>
</feature>
<dbReference type="SUPFAM" id="SSF53850">
    <property type="entry name" value="Periplasmic binding protein-like II"/>
    <property type="match status" value="1"/>
</dbReference>
<evidence type="ECO:0000256" key="4">
    <source>
        <dbReference type="SAM" id="SignalP"/>
    </source>
</evidence>
<reference evidence="6 7" key="1">
    <citation type="submission" date="2024-02" db="EMBL/GenBank/DDBJ databases">
        <title>Complete sequences of two Paenibacillus sp. strains and one Lysinibacillus strain isolated from the environment on STAA medium highlight biotechnological potential.</title>
        <authorList>
            <person name="Attere S.A."/>
            <person name="Piche L.C."/>
            <person name="Intertaglia L."/>
            <person name="Lami R."/>
            <person name="Charette S.J."/>
            <person name="Vincent A.T."/>
        </authorList>
    </citation>
    <scope>NUCLEOTIDE SEQUENCE [LARGE SCALE GENOMIC DNA]</scope>
    <source>
        <strain evidence="6 7">Y5S-7</strain>
    </source>
</reference>
<dbReference type="Pfam" id="PF09084">
    <property type="entry name" value="NMT1"/>
    <property type="match status" value="1"/>
</dbReference>
<organism evidence="6 7">
    <name type="scientific">Paenibacillus amylolyticus</name>
    <dbReference type="NCBI Taxonomy" id="1451"/>
    <lineage>
        <taxon>Bacteria</taxon>
        <taxon>Bacillati</taxon>
        <taxon>Bacillota</taxon>
        <taxon>Bacilli</taxon>
        <taxon>Bacillales</taxon>
        <taxon>Paenibacillaceae</taxon>
        <taxon>Paenibacillus</taxon>
    </lineage>
</organism>
<accession>A0ABD8ANV6</accession>
<protein>
    <submittedName>
        <fullName evidence="6">ABC transporter substrate-binding protein</fullName>
    </submittedName>
</protein>
<comment type="subcellular location">
    <subcellularLocation>
        <location evidence="1">Periplasm</location>
    </subcellularLocation>
</comment>
<evidence type="ECO:0000256" key="2">
    <source>
        <dbReference type="ARBA" id="ARBA00010742"/>
    </source>
</evidence>
<dbReference type="EMBL" id="CP145892">
    <property type="protein sequence ID" value="WWP19261.1"/>
    <property type="molecule type" value="Genomic_DNA"/>
</dbReference>
<evidence type="ECO:0000313" key="6">
    <source>
        <dbReference type="EMBL" id="WWP19261.1"/>
    </source>
</evidence>
<keyword evidence="3 4" id="KW-0732">Signal</keyword>
<evidence type="ECO:0000256" key="1">
    <source>
        <dbReference type="ARBA" id="ARBA00004418"/>
    </source>
</evidence>
<feature type="domain" description="SsuA/THI5-like" evidence="5">
    <location>
        <begin position="63"/>
        <end position="273"/>
    </location>
</feature>
<dbReference type="GO" id="GO:0042597">
    <property type="term" value="C:periplasmic space"/>
    <property type="evidence" value="ECO:0007669"/>
    <property type="project" value="UniProtKB-SubCell"/>
</dbReference>
<dbReference type="AlphaFoldDB" id="A0ABD8ANV6"/>
<evidence type="ECO:0000259" key="5">
    <source>
        <dbReference type="Pfam" id="PF09084"/>
    </source>
</evidence>
<dbReference type="GeneID" id="93478324"/>
<feature type="chain" id="PRO_5044854588" evidence="4">
    <location>
        <begin position="29"/>
        <end position="343"/>
    </location>
</feature>
<dbReference type="Proteomes" id="UP001364764">
    <property type="component" value="Chromosome"/>
</dbReference>
<gene>
    <name evidence="6" type="ORF">V6668_22625</name>
</gene>
<evidence type="ECO:0000313" key="7">
    <source>
        <dbReference type="Proteomes" id="UP001364764"/>
    </source>
</evidence>
<dbReference type="InterPro" id="IPR015168">
    <property type="entry name" value="SsuA/THI5"/>
</dbReference>
<sequence length="343" mass="36696">MRTFKKIAFLATMTVILTTLLSACGSNATTPASGAGASNSGGQANTQVDKIMVSEVYHNLLYLPLYVANNQGFLKENRIELSSIRAAGSGPTALSSVISGESAFSFHGPEHVAFANAKGGDARSLVLLSGSAPVWAVAREGVTVNSTADFKGKTIVVGLAPTSSNSLLRKLFADNNIDIDKDVTITEVQNGSELGAVLAGKADIAIVYEPQLDQGIAEGLHIVHDFTKDYPDFAFATMNTTASFIEKNPDLTQRFVTSIEQALDYIQSNPEGAKAVAVKEFPNLDKNVVEQAVQRMIDSKVYPAEGLINESAFETAIDMQRFIGNLKEDLAYEEIIDSSFTTK</sequence>
<evidence type="ECO:0000256" key="3">
    <source>
        <dbReference type="ARBA" id="ARBA00022729"/>
    </source>
</evidence>
<dbReference type="PANTHER" id="PTHR30024">
    <property type="entry name" value="ALIPHATIC SULFONATES-BINDING PROTEIN-RELATED"/>
    <property type="match status" value="1"/>
</dbReference>
<comment type="similarity">
    <text evidence="2">Belongs to the bacterial solute-binding protein SsuA/TauA family.</text>
</comment>
<proteinExistence type="inferred from homology"/>
<dbReference type="Gene3D" id="3.40.190.10">
    <property type="entry name" value="Periplasmic binding protein-like II"/>
    <property type="match status" value="2"/>
</dbReference>
<dbReference type="PANTHER" id="PTHR30024:SF47">
    <property type="entry name" value="TAURINE-BINDING PERIPLASMIC PROTEIN"/>
    <property type="match status" value="1"/>
</dbReference>
<dbReference type="PROSITE" id="PS51257">
    <property type="entry name" value="PROKAR_LIPOPROTEIN"/>
    <property type="match status" value="1"/>
</dbReference>
<dbReference type="RefSeq" id="WP_338706807.1">
    <property type="nucleotide sequence ID" value="NZ_CP145892.1"/>
</dbReference>